<dbReference type="EMBL" id="WJBE01000021">
    <property type="protein sequence ID" value="MBC3901119.1"/>
    <property type="molecule type" value="Genomic_DNA"/>
</dbReference>
<comment type="caution">
    <text evidence="1">The sequence shown here is derived from an EMBL/GenBank/DDBJ whole genome shotgun (WGS) entry which is preliminary data.</text>
</comment>
<sequence length="81" mass="8716">MTNTKGKIESTKDKFVGGVKETVGKATSNEELELKGKIQSEKGELEGKATAAGDKVDDLKEDIAGNINDAIDHNEQNKAKR</sequence>
<dbReference type="Proteomes" id="UP000622405">
    <property type="component" value="Unassembled WGS sequence"/>
</dbReference>
<dbReference type="InterPro" id="IPR036629">
    <property type="entry name" value="YjbJ_sf"/>
</dbReference>
<evidence type="ECO:0000313" key="2">
    <source>
        <dbReference type="Proteomes" id="UP000622405"/>
    </source>
</evidence>
<organism evidence="1 2">
    <name type="scientific">Acetobacterium malicum</name>
    <dbReference type="NCBI Taxonomy" id="52692"/>
    <lineage>
        <taxon>Bacteria</taxon>
        <taxon>Bacillati</taxon>
        <taxon>Bacillota</taxon>
        <taxon>Clostridia</taxon>
        <taxon>Eubacteriales</taxon>
        <taxon>Eubacteriaceae</taxon>
        <taxon>Acetobacterium</taxon>
    </lineage>
</organism>
<name>A0ABR6Z0V8_9FIRM</name>
<gene>
    <name evidence="1" type="ORF">GH811_15995</name>
</gene>
<accession>A0ABR6Z0V8</accession>
<proteinExistence type="predicted"/>
<dbReference type="SUPFAM" id="SSF69047">
    <property type="entry name" value="Hypothetical protein YjbJ"/>
    <property type="match status" value="1"/>
</dbReference>
<keyword evidence="2" id="KW-1185">Reference proteome</keyword>
<evidence type="ECO:0000313" key="1">
    <source>
        <dbReference type="EMBL" id="MBC3901119.1"/>
    </source>
</evidence>
<protein>
    <submittedName>
        <fullName evidence="1">CsbD family protein</fullName>
    </submittedName>
</protein>
<reference evidence="1 2" key="1">
    <citation type="journal article" date="2020" name="mSystems">
        <title>Defining Genomic and Predicted Metabolic Features of the Acetobacterium Genus.</title>
        <authorList>
            <person name="Ross D.E."/>
            <person name="Marshall C.W."/>
            <person name="Gulliver D."/>
            <person name="May H.D."/>
            <person name="Norman R.S."/>
        </authorList>
    </citation>
    <scope>NUCLEOTIDE SEQUENCE [LARGE SCALE GENOMIC DNA]</scope>
    <source>
        <strain evidence="1 2">DSM 4132</strain>
    </source>
</reference>